<dbReference type="Pfam" id="PF13358">
    <property type="entry name" value="DDE_3"/>
    <property type="match status" value="1"/>
</dbReference>
<evidence type="ECO:0000313" key="3">
    <source>
        <dbReference type="Proteomes" id="UP001292094"/>
    </source>
</evidence>
<dbReference type="Gene3D" id="3.30.420.10">
    <property type="entry name" value="Ribonuclease H-like superfamily/Ribonuclease H"/>
    <property type="match status" value="1"/>
</dbReference>
<dbReference type="AlphaFoldDB" id="A0AAE1US16"/>
<evidence type="ECO:0000259" key="1">
    <source>
        <dbReference type="Pfam" id="PF13358"/>
    </source>
</evidence>
<organism evidence="2 3">
    <name type="scientific">Petrolisthes manimaculis</name>
    <dbReference type="NCBI Taxonomy" id="1843537"/>
    <lineage>
        <taxon>Eukaryota</taxon>
        <taxon>Metazoa</taxon>
        <taxon>Ecdysozoa</taxon>
        <taxon>Arthropoda</taxon>
        <taxon>Crustacea</taxon>
        <taxon>Multicrustacea</taxon>
        <taxon>Malacostraca</taxon>
        <taxon>Eumalacostraca</taxon>
        <taxon>Eucarida</taxon>
        <taxon>Decapoda</taxon>
        <taxon>Pleocyemata</taxon>
        <taxon>Anomura</taxon>
        <taxon>Galatheoidea</taxon>
        <taxon>Porcellanidae</taxon>
        <taxon>Petrolisthes</taxon>
    </lineage>
</organism>
<name>A0AAE1US16_9EUCA</name>
<protein>
    <recommendedName>
        <fullName evidence="1">Tc1-like transposase DDE domain-containing protein</fullName>
    </recommendedName>
</protein>
<dbReference type="InterPro" id="IPR036397">
    <property type="entry name" value="RNaseH_sf"/>
</dbReference>
<gene>
    <name evidence="2" type="ORF">Pmani_001056</name>
</gene>
<proteinExistence type="predicted"/>
<sequence length="133" mass="15596">MLNECSAVDVIEALQLQLQLDKERFTGQEYIDVLENVLIPSVRYTTIPHPHPIRLVHDRSPVHMCRVVQDWLCQHLELEVLDWPPMGCDIDPIENLWGIMVRDWDIGEQRNIQAIEQKAHEVWESDIIVYSIC</sequence>
<comment type="caution">
    <text evidence="2">The sequence shown here is derived from an EMBL/GenBank/DDBJ whole genome shotgun (WGS) entry which is preliminary data.</text>
</comment>
<evidence type="ECO:0000313" key="2">
    <source>
        <dbReference type="EMBL" id="KAK4328580.1"/>
    </source>
</evidence>
<accession>A0AAE1US16</accession>
<dbReference type="Proteomes" id="UP001292094">
    <property type="component" value="Unassembled WGS sequence"/>
</dbReference>
<dbReference type="EMBL" id="JAWZYT010000072">
    <property type="protein sequence ID" value="KAK4328580.1"/>
    <property type="molecule type" value="Genomic_DNA"/>
</dbReference>
<feature type="domain" description="Tc1-like transposase DDE" evidence="1">
    <location>
        <begin position="22"/>
        <end position="105"/>
    </location>
</feature>
<keyword evidence="3" id="KW-1185">Reference proteome</keyword>
<dbReference type="InterPro" id="IPR038717">
    <property type="entry name" value="Tc1-like_DDE_dom"/>
</dbReference>
<dbReference type="GO" id="GO:0003676">
    <property type="term" value="F:nucleic acid binding"/>
    <property type="evidence" value="ECO:0007669"/>
    <property type="project" value="InterPro"/>
</dbReference>
<reference evidence="2" key="1">
    <citation type="submission" date="2023-11" db="EMBL/GenBank/DDBJ databases">
        <title>Genome assemblies of two species of porcelain crab, Petrolisthes cinctipes and Petrolisthes manimaculis (Anomura: Porcellanidae).</title>
        <authorList>
            <person name="Angst P."/>
        </authorList>
    </citation>
    <scope>NUCLEOTIDE SEQUENCE</scope>
    <source>
        <strain evidence="2">PB745_02</strain>
        <tissue evidence="2">Gill</tissue>
    </source>
</reference>